<keyword evidence="5" id="KW-1185">Reference proteome</keyword>
<organism evidence="4 5">
    <name type="scientific">Mesorhizobium hungaricum</name>
    <dbReference type="NCBI Taxonomy" id="1566387"/>
    <lineage>
        <taxon>Bacteria</taxon>
        <taxon>Pseudomonadati</taxon>
        <taxon>Pseudomonadota</taxon>
        <taxon>Alphaproteobacteria</taxon>
        <taxon>Hyphomicrobiales</taxon>
        <taxon>Phyllobacteriaceae</taxon>
        <taxon>Mesorhizobium</taxon>
    </lineage>
</organism>
<name>A0A1C2DSW0_9HYPH</name>
<dbReference type="RefSeq" id="WP_024923976.1">
    <property type="nucleotide sequence ID" value="NZ_MDEO01000032.1"/>
</dbReference>
<dbReference type="Proteomes" id="UP000094412">
    <property type="component" value="Unassembled WGS sequence"/>
</dbReference>
<comment type="caution">
    <text evidence="4">The sequence shown here is derived from an EMBL/GenBank/DDBJ whole genome shotgun (WGS) entry which is preliminary data.</text>
</comment>
<dbReference type="NCBIfam" id="TIGR04393">
    <property type="entry name" value="rpt_T5SS_PEPC"/>
    <property type="match status" value="10"/>
</dbReference>
<dbReference type="InterPro" id="IPR005546">
    <property type="entry name" value="Autotransporte_beta"/>
</dbReference>
<sequence length="1539" mass="151264">MDIRTKSAAVRRRALFSTTSLIVLGVILAGTPSRAAGTDWNGTTSTDWYTAGNWSAGVPTSATDANIDTISPNAAVVDAVGAQSYWLGVGRTGIGTLTIQNGGTVASNALGVSGVIGVGFGSTGTVTVTGLGSIWTNSSDFMVGGYGTGSLIIRNGGQVRDISGEIAEQANSIGIVTVDGPGSTWTNFGNLDVGNSGTGTLNIQNFGVVEYAGTASIGRNSGSTGTVTVDGRYSILGSAISGALYVGDSGTGTLTIRNHGTVLSATGIIGNNGTPFRGIGTVTVDGADSTWSNAGVVYVGSSGTGTLNIQSGGRVINTVGVIGWQPGSTGAVTVDGAGSTWTNSSYLQVGNNGTGTLIIQNGGAVSSVGGQIGIHTDPSSTVTVTGPGSKWTNTGALTVGDHGKGELVILNGGLVSNTDGVIGWQPGSTGKVTVTGSGSSWTNTGNLTVGRAGTGTLNILSGGTVTSTDGTIGSYMAGKGVGEVIVDGPGSSWANTGNLIVGGGDTNGGGTGTLTIRNGGMVTNVDGLVGYTSSMGDSIGAVTVDGAGSTWTNTGRLVVGGGPGLGASGTLTIQNGGTVTSVGGQIGELSTGHSGVVTVDGAGSTWTNTGDLAVGGWYNDTLNIRNGGVVNVSGAVLVAKLAVSTGALNIGSASGQTPVAPGTLNAASVTFGAGDGRIVFNHTGSNYVFAPVVSGPGQVLVEGGTTVLTGTNTYTGDTTISGGVLSVSSDSNLGAAASRVILDGGTLQATASFSTARAITTSSTTSGIDVAGANNLTLAGLVSGSGALTKSGTGMLTLTGANTYGGVTTISAGTLAIASTGGVTSDVNNNAALANAGTVAGSVANNAGATFTQTGGSVSGGVINAGTVIANGGALNGAIANNAGGSFNVGGTVAGNSTFTNANGATFAVAGGGNYALAGLLTNNGTATVAAGGALTANGGIFNAASGVITNNGTVTDDLNNAGVIINNATYNATVASNTGTIVNSAGATWNGNFSTAGIVGNAGTINGSLTQIAGTTTNNGAITSAVTVSGGLLTGAGSSGALTVANGATFQPGSGAAGTSATVSGMLAFQPGSTYAVNVNSVTASFAKVNGAATISGGTVQVLNAPGAYTMGTHYTIVTATSGRSGAFDGMTLANPASTPFLSFGLNYDPNNVYLDVSRSTVTFASVGQTPNQAATGGGLDSLPLTNPLIGALAQFDTTSARASYDRLSGEVHASAKAALIEDSRFVRDAMNDRLRSAFDGFGAVSAPVMSYASGDPEYGPANTERFAVWGRAFGSWGDTDDDGNAARLSRSTGGFFVGTDTLVFDTWRFGMLAGYSHTNFNVRDRNSSGISDNYHVGLYGGTEWGSLAFRTGAAYTWHDISTSRIVAFPGFSDSLKGKYNAGIAQAFGELAYGMRAGTIGFEPFANLAYVNLHTDGFNEVGGAAALTSNGGSTDATFTTLGLRASTIFMLGDVNATARGMFGIRHAFGDVTPLATMAFAGGAPFTIAGVPIAKNTAVAEASLDFAITPNTTLGISYSGQFGTRTTDQSVRGNLDVKF</sequence>
<evidence type="ECO:0000313" key="4">
    <source>
        <dbReference type="EMBL" id="OCX17859.1"/>
    </source>
</evidence>
<dbReference type="InterPro" id="IPR030895">
    <property type="entry name" value="T5SS_PEPC_rpt"/>
</dbReference>
<evidence type="ECO:0000313" key="5">
    <source>
        <dbReference type="Proteomes" id="UP000094412"/>
    </source>
</evidence>
<dbReference type="InterPro" id="IPR011050">
    <property type="entry name" value="Pectin_lyase_fold/virulence"/>
</dbReference>
<dbReference type="Gene3D" id="2.160.20.20">
    <property type="match status" value="1"/>
</dbReference>
<dbReference type="EMBL" id="MDEO01000032">
    <property type="protein sequence ID" value="OCX17859.1"/>
    <property type="molecule type" value="Genomic_DNA"/>
</dbReference>
<feature type="domain" description="Autotransporter" evidence="3">
    <location>
        <begin position="1263"/>
        <end position="1539"/>
    </location>
</feature>
<keyword evidence="1 2" id="KW-0732">Signal</keyword>
<dbReference type="SMART" id="SM00869">
    <property type="entry name" value="Autotransporter"/>
    <property type="match status" value="1"/>
</dbReference>
<dbReference type="GO" id="GO:0019867">
    <property type="term" value="C:outer membrane"/>
    <property type="evidence" value="ECO:0007669"/>
    <property type="project" value="InterPro"/>
</dbReference>
<dbReference type="NCBIfam" id="TIGR01414">
    <property type="entry name" value="autotrans_barl"/>
    <property type="match status" value="1"/>
</dbReference>
<evidence type="ECO:0000256" key="1">
    <source>
        <dbReference type="ARBA" id="ARBA00022729"/>
    </source>
</evidence>
<protein>
    <recommendedName>
        <fullName evidence="3">Autotransporter domain-containing protein</fullName>
    </recommendedName>
</protein>
<reference evidence="4 5" key="1">
    <citation type="submission" date="2016-08" db="EMBL/GenBank/DDBJ databases">
        <title>Whole genome sequence of Mesorhizobium sp. strain UASWS1009 isolated from industrial sewage.</title>
        <authorList>
            <person name="Crovadore J."/>
            <person name="Calmin G."/>
            <person name="Chablais R."/>
            <person name="Cochard B."/>
            <person name="Lefort F."/>
        </authorList>
    </citation>
    <scope>NUCLEOTIDE SEQUENCE [LARGE SCALE GENOMIC DNA]</scope>
    <source>
        <strain evidence="4 5">UASWS1009</strain>
    </source>
</reference>
<dbReference type="Gene3D" id="2.40.128.130">
    <property type="entry name" value="Autotransporter beta-domain"/>
    <property type="match status" value="1"/>
</dbReference>
<dbReference type="Pfam" id="PF12951">
    <property type="entry name" value="PATR"/>
    <property type="match status" value="2"/>
</dbReference>
<dbReference type="InterPro" id="IPR006315">
    <property type="entry name" value="OM_autotransptr_brl_dom"/>
</dbReference>
<dbReference type="InterPro" id="IPR012332">
    <property type="entry name" value="Autotransporter_pectin_lyase_C"/>
</dbReference>
<dbReference type="Pfam" id="PF03797">
    <property type="entry name" value="Autotransporter"/>
    <property type="match status" value="1"/>
</dbReference>
<dbReference type="InterPro" id="IPR036709">
    <property type="entry name" value="Autotransporte_beta_dom_sf"/>
</dbReference>
<proteinExistence type="predicted"/>
<dbReference type="SUPFAM" id="SSF51126">
    <property type="entry name" value="Pectin lyase-like"/>
    <property type="match status" value="1"/>
</dbReference>
<dbReference type="PROSITE" id="PS51208">
    <property type="entry name" value="AUTOTRANSPORTER"/>
    <property type="match status" value="1"/>
</dbReference>
<dbReference type="SUPFAM" id="SSF103515">
    <property type="entry name" value="Autotransporter"/>
    <property type="match status" value="1"/>
</dbReference>
<feature type="chain" id="PRO_5008659636" description="Autotransporter domain-containing protein" evidence="2">
    <location>
        <begin position="36"/>
        <end position="1539"/>
    </location>
</feature>
<evidence type="ECO:0000259" key="3">
    <source>
        <dbReference type="PROSITE" id="PS51208"/>
    </source>
</evidence>
<feature type="signal peptide" evidence="2">
    <location>
        <begin position="1"/>
        <end position="35"/>
    </location>
</feature>
<dbReference type="InterPro" id="IPR013425">
    <property type="entry name" value="Autotrns_rpt"/>
</dbReference>
<accession>A0A1C2DSW0</accession>
<gene>
    <name evidence="4" type="ORF">QV13_14220</name>
</gene>
<dbReference type="STRING" id="1566387.QV13_14220"/>
<evidence type="ECO:0000256" key="2">
    <source>
        <dbReference type="SAM" id="SignalP"/>
    </source>
</evidence>